<dbReference type="EMBL" id="KN847909">
    <property type="protein sequence ID" value="KIR38704.1"/>
    <property type="molecule type" value="Genomic_DNA"/>
</dbReference>
<dbReference type="HOGENOM" id="CLU_2637990_0_0_1"/>
<reference evidence="2 3" key="1">
    <citation type="submission" date="2015-01" db="EMBL/GenBank/DDBJ databases">
        <title>The Genome Sequence of Cryptococcus gattii Ram5.</title>
        <authorList>
            <consortium name="The Broad Institute Genomics Platform"/>
            <person name="Cuomo C."/>
            <person name="Litvintseva A."/>
            <person name="Chen Y."/>
            <person name="Heitman J."/>
            <person name="Sun S."/>
            <person name="Springer D."/>
            <person name="Dromer F."/>
            <person name="Young S."/>
            <person name="Zeng Q."/>
            <person name="Gargeya S."/>
            <person name="Abouelleil A."/>
            <person name="Alvarado L."/>
            <person name="Chapman S.B."/>
            <person name="Gainer-Dewar J."/>
            <person name="Goldberg J."/>
            <person name="Griggs A."/>
            <person name="Gujja S."/>
            <person name="Hansen M."/>
            <person name="Howarth C."/>
            <person name="Imamovic A."/>
            <person name="Larimer J."/>
            <person name="Murphy C."/>
            <person name="Naylor J."/>
            <person name="Pearson M."/>
            <person name="Priest M."/>
            <person name="Roberts A."/>
            <person name="Saif S."/>
            <person name="Shea T."/>
            <person name="Sykes S."/>
            <person name="Wortman J."/>
            <person name="Nusbaum C."/>
            <person name="Birren B."/>
        </authorList>
    </citation>
    <scope>NUCLEOTIDE SEQUENCE [LARGE SCALE GENOMIC DNA]</scope>
    <source>
        <strain evidence="2 3">Ram5</strain>
    </source>
</reference>
<protein>
    <submittedName>
        <fullName evidence="2">Uncharacterized protein</fullName>
    </submittedName>
</protein>
<evidence type="ECO:0000313" key="2">
    <source>
        <dbReference type="EMBL" id="KIR38704.1"/>
    </source>
</evidence>
<feature type="region of interest" description="Disordered" evidence="1">
    <location>
        <begin position="1"/>
        <end position="41"/>
    </location>
</feature>
<proteinExistence type="predicted"/>
<evidence type="ECO:0000313" key="3">
    <source>
        <dbReference type="Proteomes" id="UP000053392"/>
    </source>
</evidence>
<dbReference type="Proteomes" id="UP000053392">
    <property type="component" value="Unassembled WGS sequence"/>
</dbReference>
<organism evidence="2 3">
    <name type="scientific">Cryptococcus deuterogattii Ram5</name>
    <dbReference type="NCBI Taxonomy" id="1296110"/>
    <lineage>
        <taxon>Eukaryota</taxon>
        <taxon>Fungi</taxon>
        <taxon>Dikarya</taxon>
        <taxon>Basidiomycota</taxon>
        <taxon>Agaricomycotina</taxon>
        <taxon>Tremellomycetes</taxon>
        <taxon>Tremellales</taxon>
        <taxon>Cryptococcaceae</taxon>
        <taxon>Cryptococcus</taxon>
        <taxon>Cryptococcus gattii species complex</taxon>
    </lineage>
</organism>
<gene>
    <name evidence="2" type="ORF">I313_05342</name>
</gene>
<sequence>MSANQFYGAQPQPHQAPPPGMHNQYVTNNGMGYNGPPAQEKDSSPGVGTAAACCGLGACCCCCLECCAPCLCLEAME</sequence>
<accession>A0A0D0UX46</accession>
<keyword evidence="3" id="KW-1185">Reference proteome</keyword>
<dbReference type="AlphaFoldDB" id="A0A0D0UX46"/>
<evidence type="ECO:0000256" key="1">
    <source>
        <dbReference type="SAM" id="MobiDB-lite"/>
    </source>
</evidence>
<name>A0A0D0UX46_9TREE</name>